<sequence length="167" mass="18751">MGYKTGPLQSNHDRGNFDCGYDLLDNYLKKQASQDIKRNLSICFVLSDESDIVKGYYTLSNASIKRNLLPEAVTKRLPKSYNELPVTLLGRLAIDTTIKGNGFGELMLIDALKRAFDVSQDIIGSIAVIVDPIDDKAKRFYLKYGFIDLPDCGKMFLPMKTIGQLFK</sequence>
<dbReference type="AlphaFoldDB" id="G0L2D0"/>
<dbReference type="RefSeq" id="WP_013995244.1">
    <property type="nucleotide sequence ID" value="NC_015844.1"/>
</dbReference>
<proteinExistence type="predicted"/>
<dbReference type="Proteomes" id="UP000008898">
    <property type="component" value="Chromosome"/>
</dbReference>
<reference evidence="4 5" key="2">
    <citation type="journal article" date="2012" name="Environ. Microbiol.">
        <title>Characterization of the first alginolytic operons in a marine bacterium: from their emergence in marine Flavobacteriia to their independent transfers to marine Proteobacteria and human gut Bacteroides.</title>
        <authorList>
            <person name="Thomas F."/>
            <person name="Barbeyron T."/>
            <person name="Tonon T."/>
            <person name="Genicot S."/>
            <person name="Czjzek M."/>
            <person name="Michel G."/>
        </authorList>
    </citation>
    <scope>NUCLEOTIDE SEQUENCE [LARGE SCALE GENOMIC DNA]</scope>
    <source>
        <strain evidence="5">DSM 12802 / CCUG 47099 / CIP 106680 / NCIMB 13871 / Dsij</strain>
    </source>
</reference>
<keyword evidence="1" id="KW-1277">Toxin-antitoxin system</keyword>
<keyword evidence="3 4" id="KW-0012">Acyltransferase</keyword>
<dbReference type="OrthoDB" id="9799147at2"/>
<dbReference type="PANTHER" id="PTHR36449:SF1">
    <property type="entry name" value="ACETYLTRANSFERASE"/>
    <property type="match status" value="1"/>
</dbReference>
<dbReference type="STRING" id="63186.ZOBELLIA_3916"/>
<gene>
    <name evidence="4" type="ordered locus">zobellia_3916</name>
</gene>
<dbReference type="Gene3D" id="3.40.630.30">
    <property type="match status" value="1"/>
</dbReference>
<dbReference type="SUPFAM" id="SSF55729">
    <property type="entry name" value="Acyl-CoA N-acyltransferases (Nat)"/>
    <property type="match status" value="1"/>
</dbReference>
<evidence type="ECO:0000256" key="1">
    <source>
        <dbReference type="ARBA" id="ARBA00022649"/>
    </source>
</evidence>
<dbReference type="EC" id="2.3.1.-" evidence="4"/>
<evidence type="ECO:0000313" key="4">
    <source>
        <dbReference type="EMBL" id="CAZ98054.1"/>
    </source>
</evidence>
<keyword evidence="5" id="KW-1185">Reference proteome</keyword>
<name>G0L2D0_ZOBGA</name>
<keyword evidence="2 4" id="KW-0808">Transferase</keyword>
<organism evidence="4 5">
    <name type="scientific">Zobellia galactanivorans (strain DSM 12802 / CCUG 47099 / CIP 106680 / NCIMB 13871 / Dsij)</name>
    <dbReference type="NCBI Taxonomy" id="63186"/>
    <lineage>
        <taxon>Bacteria</taxon>
        <taxon>Pseudomonadati</taxon>
        <taxon>Bacteroidota</taxon>
        <taxon>Flavobacteriia</taxon>
        <taxon>Flavobacteriales</taxon>
        <taxon>Flavobacteriaceae</taxon>
        <taxon>Zobellia</taxon>
    </lineage>
</organism>
<reference evidence="5" key="1">
    <citation type="submission" date="2009-07" db="EMBL/GenBank/DDBJ databases">
        <title>Complete genome sequence of Zobellia galactanivorans Dsij.</title>
        <authorList>
            <consortium name="Genoscope - CEA"/>
        </authorList>
    </citation>
    <scope>NUCLEOTIDE SEQUENCE [LARGE SCALE GENOMIC DNA]</scope>
    <source>
        <strain evidence="5">DSM 12802 / CCUG 47099 / CIP 106680 / NCIMB 13871 / Dsij</strain>
    </source>
</reference>
<dbReference type="EMBL" id="FP476056">
    <property type="protein sequence ID" value="CAZ98054.1"/>
    <property type="molecule type" value="Genomic_DNA"/>
</dbReference>
<evidence type="ECO:0000313" key="5">
    <source>
        <dbReference type="Proteomes" id="UP000008898"/>
    </source>
</evidence>
<dbReference type="PANTHER" id="PTHR36449">
    <property type="entry name" value="ACETYLTRANSFERASE-RELATED"/>
    <property type="match status" value="1"/>
</dbReference>
<dbReference type="InterPro" id="IPR016181">
    <property type="entry name" value="Acyl_CoA_acyltransferase"/>
</dbReference>
<dbReference type="GO" id="GO:0016746">
    <property type="term" value="F:acyltransferase activity"/>
    <property type="evidence" value="ECO:0007669"/>
    <property type="project" value="UniProtKB-KW"/>
</dbReference>
<protein>
    <submittedName>
        <fullName evidence="4">GCN5-related N-acetyltransferase</fullName>
        <ecNumber evidence="4">2.3.1.-</ecNumber>
    </submittedName>
</protein>
<evidence type="ECO:0000256" key="2">
    <source>
        <dbReference type="ARBA" id="ARBA00022679"/>
    </source>
</evidence>
<dbReference type="HOGENOM" id="CLU_101288_3_0_10"/>
<dbReference type="KEGG" id="zga:ZOBELLIA_3916"/>
<accession>G0L2D0</accession>
<evidence type="ECO:0000256" key="3">
    <source>
        <dbReference type="ARBA" id="ARBA00023315"/>
    </source>
</evidence>